<feature type="compositionally biased region" description="Acidic residues" evidence="3">
    <location>
        <begin position="32"/>
        <end position="41"/>
    </location>
</feature>
<evidence type="ECO:0000313" key="6">
    <source>
        <dbReference type="EMBL" id="KAK6121607.1"/>
    </source>
</evidence>
<dbReference type="PANTHER" id="PTHR44394">
    <property type="entry name" value="BETA-ALANINE-ACTIVATING ENZYME"/>
    <property type="match status" value="1"/>
</dbReference>
<sequence length="1664" mass="183456">MPIGQCRRPTAHETTNANIPEEELAPLATIPEDGDDDDDDDDVIMYSPVYPNIHQRLRDWRRWKLDYSRQQFEHPEYIEEEEELLSFLGNKIVVVIVVTISPMHSENGSQGTGDEAREGDEVGTLAKPTPEVGAPTEGEALFTTTRSEDAVGDKQMKLGGKEAMGVETPGHESAILGVETPMDATEDPKVAESAEGKTIQDPTVVETALRDVEGPTTVDTAGGNEGLKEVETFLGKEVEKEQIPNVETADEKSRISTLSDSQENIDIEFLESNNEAESTPIDESSKDKAEDAQDSQSTEKGKAPQVGPTGIPLVPDNMFEEIFHFEVELPHFDVESARYQAKYTMEVEPRVPTDSTIVHIGFDFDAVWPEEESASTANFWKAFKAICEEIEKMEHGLALLDLRMDNRDANISRDIQDVVLRIREWAAQTTAMRLEQVRYFKSLFEELLVWTESKATQSEFRTAYSKADGNQNSTNNRLDFILSGLFPGLTLSFGHDSKKEEDEALKELKEGKGSHKIGLKEPSGVSYVEECKKSTADQSEDSTVCQLSMVKMEGPVRLDKAHSKLMAGAEAAERKLSACCISHEFYKAVSKFPDKIAVIHASGFARHCAANRLPVGDISKFAAVATASSSQPPVYDGDECFTFSDILSAVENLSSRLWLILHGADDSYLIKTGSGGNLNIVREKSEHVSESLHYSSQSVQQSTKFRNVHTPKVVGIYMEPSVEYIVAVLSVLRCGESFMPLDPTWPKARILSLISSSKADLVVGIDSSTEGNCCHKLDTLKWLIDEGSCPVLHVSMKENIKEQSLPLLLGWPCESESLRSFCYVMYTSGSSGKPKGVCGTEIELMFLISPFMTMFLCQHVPTGYFINRLVAVPSLMRAILPCLQNPRSITIQGSLKLLVLSGEVLHLSLCKMLLKLLPETSILNLYGSTEVTGDCTYFDCKRLPLILEKEVLSSVPVGLPVSNCDVVLAGEDAPYQGEIYVGGLCVAAGYFDYPHLIPLADGGVSSEHDIRGPSSGCRFRNYFKTGDFARKLPSGDLVFLGRKDRTLKVNGQRIALEEIEGAFRDHPDVVDAAVLSREFDGEMNWVLGKLPHVMIPSHILFTRSLPLTSSGKVDYLSLAASTTPNQQARINIEEIRQDNLIEVIKKVFSDALMVENVSVDDDFFVMGGNSMSAAYVSFKLGIHMKLLYTFPTPLRLQMALFSSVSSVGTDAFLGVDLRRPGGMLLSSEPKIPNFHGSKPQGRLFGAESNGDIYTAKKLKTQSNTYEGPSEEQNCDDILWNPTAVHTECSFSRCNKSTHRGQCERNYSCETVWSNIITRDGKGFMRELWKVNLNSCVDASPLVVFKGSDIYLFIGSHSHKFVCLHGRSDSFTGSYWGLDELQSSLLFYVVIDVGIVSAGVIKLMVRYDNGKPYFLVLTADSVRKKRKSSMCGSYDHNLYAIDYKSYCCIYKLPCGGSIFGSPAINEVQETLYVASTSGHVTALEIKTPPFKTLWKQDMGAPVFGSLSINCSDGNIICCLVDGTVVVLSTYGSIIWKVRTGGPIFAGPCTSQALPTQETGNLIWKHAIGRPITSSPYVDEISQLASNISNLSDRLICVCDSSGSIYVLRVHSNATGCVKQNMEDMVHEFARLDLQGDVFSSPVMIGGRIFVGCRDDHVYCVQLDVD</sequence>
<feature type="region of interest" description="Disordered" evidence="3">
    <location>
        <begin position="1"/>
        <end position="41"/>
    </location>
</feature>
<feature type="compositionally biased region" description="Basic and acidic residues" evidence="3">
    <location>
        <begin position="283"/>
        <end position="302"/>
    </location>
</feature>
<evidence type="ECO:0000256" key="3">
    <source>
        <dbReference type="SAM" id="MobiDB-lite"/>
    </source>
</evidence>
<organism evidence="6 7">
    <name type="scientific">Rehmannia glutinosa</name>
    <name type="common">Chinese foxglove</name>
    <dbReference type="NCBI Taxonomy" id="99300"/>
    <lineage>
        <taxon>Eukaryota</taxon>
        <taxon>Viridiplantae</taxon>
        <taxon>Streptophyta</taxon>
        <taxon>Embryophyta</taxon>
        <taxon>Tracheophyta</taxon>
        <taxon>Spermatophyta</taxon>
        <taxon>Magnoliopsida</taxon>
        <taxon>eudicotyledons</taxon>
        <taxon>Gunneridae</taxon>
        <taxon>Pentapetalae</taxon>
        <taxon>asterids</taxon>
        <taxon>lamiids</taxon>
        <taxon>Lamiales</taxon>
        <taxon>Orobanchaceae</taxon>
        <taxon>Rehmannieae</taxon>
        <taxon>Rehmannia</taxon>
    </lineage>
</organism>
<dbReference type="InterPro" id="IPR020845">
    <property type="entry name" value="AMP-binding_CS"/>
</dbReference>
<dbReference type="Gene3D" id="3.40.50.12780">
    <property type="entry name" value="N-terminal domain of ligase-like"/>
    <property type="match status" value="1"/>
</dbReference>
<dbReference type="InterPro" id="IPR011047">
    <property type="entry name" value="Quinoprotein_ADH-like_sf"/>
</dbReference>
<dbReference type="InterPro" id="IPR042099">
    <property type="entry name" value="ANL_N_sf"/>
</dbReference>
<name>A0ABR0UGK4_REHGL</name>
<feature type="domain" description="AMP-dependent synthetase/ligase" evidence="4">
    <location>
        <begin position="709"/>
        <end position="841"/>
    </location>
</feature>
<dbReference type="InterPro" id="IPR015943">
    <property type="entry name" value="WD40/YVTN_repeat-like_dom_sf"/>
</dbReference>
<evidence type="ECO:0000256" key="1">
    <source>
        <dbReference type="ARBA" id="ARBA00004930"/>
    </source>
</evidence>
<feature type="domain" description="AMP-dependent synthetase/ligase" evidence="4">
    <location>
        <begin position="869"/>
        <end position="991"/>
    </location>
</feature>
<evidence type="ECO:0008006" key="8">
    <source>
        <dbReference type="Google" id="ProtNLM"/>
    </source>
</evidence>
<dbReference type="PANTHER" id="PTHR44394:SF1">
    <property type="entry name" value="BETA-ALANINE-ACTIVATING ENZYME"/>
    <property type="match status" value="1"/>
</dbReference>
<dbReference type="SUPFAM" id="SSF56801">
    <property type="entry name" value="Acetyl-CoA synthetase-like"/>
    <property type="match status" value="1"/>
</dbReference>
<evidence type="ECO:0000259" key="5">
    <source>
        <dbReference type="Pfam" id="PF13570"/>
    </source>
</evidence>
<feature type="region of interest" description="Disordered" evidence="3">
    <location>
        <begin position="235"/>
        <end position="313"/>
    </location>
</feature>
<dbReference type="Proteomes" id="UP001318860">
    <property type="component" value="Unassembled WGS sequence"/>
</dbReference>
<protein>
    <recommendedName>
        <fullName evidence="8">4-coumarate--CoA ligase</fullName>
    </recommendedName>
</protein>
<dbReference type="Gene3D" id="3.30.300.30">
    <property type="match status" value="2"/>
</dbReference>
<dbReference type="Pfam" id="PF13570">
    <property type="entry name" value="Beta-prop_ACSF4"/>
    <property type="match status" value="1"/>
</dbReference>
<dbReference type="InterPro" id="IPR052091">
    <property type="entry name" value="Beta-ala_Activ/Resist"/>
</dbReference>
<dbReference type="SUPFAM" id="SSF50998">
    <property type="entry name" value="Quinoprotein alcohol dehydrogenase-like"/>
    <property type="match status" value="1"/>
</dbReference>
<dbReference type="EMBL" id="JABTTQ020002870">
    <property type="protein sequence ID" value="KAK6121607.1"/>
    <property type="molecule type" value="Genomic_DNA"/>
</dbReference>
<dbReference type="Pfam" id="PF00501">
    <property type="entry name" value="AMP-binding"/>
    <property type="match status" value="2"/>
</dbReference>
<dbReference type="Gene3D" id="1.10.1200.10">
    <property type="entry name" value="ACP-like"/>
    <property type="match status" value="1"/>
</dbReference>
<gene>
    <name evidence="6" type="ORF">DH2020_044649</name>
</gene>
<keyword evidence="7" id="KW-1185">Reference proteome</keyword>
<dbReference type="SUPFAM" id="SSF47336">
    <property type="entry name" value="ACP-like"/>
    <property type="match status" value="1"/>
</dbReference>
<dbReference type="InterPro" id="IPR045851">
    <property type="entry name" value="AMP-bd_C_sf"/>
</dbReference>
<keyword evidence="2" id="KW-0587">Phenylpropanoid metabolism</keyword>
<reference evidence="6 7" key="1">
    <citation type="journal article" date="2021" name="Comput. Struct. Biotechnol. J.">
        <title>De novo genome assembly of the potent medicinal plant Rehmannia glutinosa using nanopore technology.</title>
        <authorList>
            <person name="Ma L."/>
            <person name="Dong C."/>
            <person name="Song C."/>
            <person name="Wang X."/>
            <person name="Zheng X."/>
            <person name="Niu Y."/>
            <person name="Chen S."/>
            <person name="Feng W."/>
        </authorList>
    </citation>
    <scope>NUCLEOTIDE SEQUENCE [LARGE SCALE GENOMIC DNA]</scope>
    <source>
        <strain evidence="6">DH-2019</strain>
    </source>
</reference>
<feature type="region of interest" description="Disordered" evidence="3">
    <location>
        <begin position="104"/>
        <end position="149"/>
    </location>
</feature>
<proteinExistence type="predicted"/>
<dbReference type="InterPro" id="IPR002372">
    <property type="entry name" value="PQQ_rpt_dom"/>
</dbReference>
<evidence type="ECO:0000259" key="4">
    <source>
        <dbReference type="Pfam" id="PF00501"/>
    </source>
</evidence>
<evidence type="ECO:0000256" key="2">
    <source>
        <dbReference type="ARBA" id="ARBA00023051"/>
    </source>
</evidence>
<comment type="pathway">
    <text evidence="1">Phytoalexin biosynthesis; 3,4',5-trihydroxystilbene biosynthesis; 3,4',5-trihydroxystilbene from trans-4-coumarate: step 1/2.</text>
</comment>
<dbReference type="InterPro" id="IPR000873">
    <property type="entry name" value="AMP-dep_synth/lig_dom"/>
</dbReference>
<dbReference type="PROSITE" id="PS00455">
    <property type="entry name" value="AMP_BINDING"/>
    <property type="match status" value="1"/>
</dbReference>
<dbReference type="Gene3D" id="2.130.10.10">
    <property type="entry name" value="YVTN repeat-like/Quinoprotein amine dehydrogenase"/>
    <property type="match status" value="2"/>
</dbReference>
<dbReference type="InterPro" id="IPR036736">
    <property type="entry name" value="ACP-like_sf"/>
</dbReference>
<feature type="domain" description="Pyrrolo-quinoline quinone repeat" evidence="5">
    <location>
        <begin position="1332"/>
        <end position="1661"/>
    </location>
</feature>
<dbReference type="Gene3D" id="3.40.50.980">
    <property type="match status" value="1"/>
</dbReference>
<accession>A0ABR0UGK4</accession>
<comment type="caution">
    <text evidence="6">The sequence shown here is derived from an EMBL/GenBank/DDBJ whole genome shotgun (WGS) entry which is preliminary data.</text>
</comment>
<evidence type="ECO:0000313" key="7">
    <source>
        <dbReference type="Proteomes" id="UP001318860"/>
    </source>
</evidence>